<evidence type="ECO:0000313" key="3">
    <source>
        <dbReference type="Proteomes" id="UP000031938"/>
    </source>
</evidence>
<keyword evidence="1" id="KW-0812">Transmembrane</keyword>
<proteinExistence type="predicted"/>
<sequence>MNKDDLFTKIALIKIIEKRVMHHIFITLFFFVNPIVLLGLMALL</sequence>
<reference evidence="2 3" key="1">
    <citation type="submission" date="2015-01" db="EMBL/GenBank/DDBJ databases">
        <title>Genome sequencing of Jeotgalibacillus soli.</title>
        <authorList>
            <person name="Goh K.M."/>
            <person name="Chan K.-G."/>
            <person name="Yaakop A.S."/>
            <person name="Ee R."/>
            <person name="Gan H.M."/>
            <person name="Chan C.S."/>
        </authorList>
    </citation>
    <scope>NUCLEOTIDE SEQUENCE [LARGE SCALE GENOMIC DNA]</scope>
    <source>
        <strain evidence="2 3">P9</strain>
    </source>
</reference>
<gene>
    <name evidence="2" type="ORF">KP78_37840</name>
</gene>
<dbReference type="EMBL" id="JXRP01000020">
    <property type="protein sequence ID" value="KIL43960.1"/>
    <property type="molecule type" value="Genomic_DNA"/>
</dbReference>
<dbReference type="Proteomes" id="UP000031938">
    <property type="component" value="Unassembled WGS sequence"/>
</dbReference>
<comment type="caution">
    <text evidence="2">The sequence shown here is derived from an EMBL/GenBank/DDBJ whole genome shotgun (WGS) entry which is preliminary data.</text>
</comment>
<organism evidence="2 3">
    <name type="scientific">Jeotgalibacillus soli</name>
    <dbReference type="NCBI Taxonomy" id="889306"/>
    <lineage>
        <taxon>Bacteria</taxon>
        <taxon>Bacillati</taxon>
        <taxon>Bacillota</taxon>
        <taxon>Bacilli</taxon>
        <taxon>Bacillales</taxon>
        <taxon>Caryophanaceae</taxon>
        <taxon>Jeotgalibacillus</taxon>
    </lineage>
</organism>
<dbReference type="STRING" id="889306.KP78_37840"/>
<keyword evidence="1" id="KW-1133">Transmembrane helix</keyword>
<accession>A0A0C2R0Y0</accession>
<dbReference type="AlphaFoldDB" id="A0A0C2R0Y0"/>
<evidence type="ECO:0000256" key="1">
    <source>
        <dbReference type="SAM" id="Phobius"/>
    </source>
</evidence>
<keyword evidence="1" id="KW-0472">Membrane</keyword>
<evidence type="ECO:0000313" key="2">
    <source>
        <dbReference type="EMBL" id="KIL43960.1"/>
    </source>
</evidence>
<name>A0A0C2R0Y0_9BACL</name>
<protein>
    <submittedName>
        <fullName evidence="2">Uncharacterized protein</fullName>
    </submittedName>
</protein>
<keyword evidence="3" id="KW-1185">Reference proteome</keyword>
<feature type="transmembrane region" description="Helical" evidence="1">
    <location>
        <begin position="20"/>
        <end position="43"/>
    </location>
</feature>